<dbReference type="EMBL" id="JAGZCZ010000004">
    <property type="protein sequence ID" value="MBS5519474.1"/>
    <property type="molecule type" value="Genomic_DNA"/>
</dbReference>
<evidence type="ECO:0008006" key="4">
    <source>
        <dbReference type="Google" id="ProtNLM"/>
    </source>
</evidence>
<dbReference type="Proteomes" id="UP000754226">
    <property type="component" value="Unassembled WGS sequence"/>
</dbReference>
<gene>
    <name evidence="2" type="ORF">KHX13_03935</name>
</gene>
<name>A0A943EFZ2_9FIRM</name>
<evidence type="ECO:0000256" key="1">
    <source>
        <dbReference type="SAM" id="SignalP"/>
    </source>
</evidence>
<dbReference type="Gene3D" id="3.30.565.40">
    <property type="entry name" value="Fervidobacterium nodosum Rt17-B1 like"/>
    <property type="match status" value="1"/>
</dbReference>
<feature type="chain" id="PRO_5037819699" description="DUF3298 domain-containing protein" evidence="1">
    <location>
        <begin position="26"/>
        <end position="209"/>
    </location>
</feature>
<reference evidence="2" key="1">
    <citation type="submission" date="2021-02" db="EMBL/GenBank/DDBJ databases">
        <title>Infant gut strain persistence is associated with maternal origin, phylogeny, and functional potential including surface adhesion and iron acquisition.</title>
        <authorList>
            <person name="Lou Y.C."/>
        </authorList>
    </citation>
    <scope>NUCLEOTIDE SEQUENCE</scope>
    <source>
        <strain evidence="2">L3_106_000M1_dasL3_106_000M1_concoct_15</strain>
    </source>
</reference>
<comment type="caution">
    <text evidence="2">The sequence shown here is derived from an EMBL/GenBank/DDBJ whole genome shotgun (WGS) entry which is preliminary data.</text>
</comment>
<dbReference type="AlphaFoldDB" id="A0A943EFZ2"/>
<evidence type="ECO:0000313" key="2">
    <source>
        <dbReference type="EMBL" id="MBS5519474.1"/>
    </source>
</evidence>
<feature type="signal peptide" evidence="1">
    <location>
        <begin position="1"/>
        <end position="25"/>
    </location>
</feature>
<proteinExistence type="predicted"/>
<protein>
    <recommendedName>
        <fullName evidence="4">DUF3298 domain-containing protein</fullName>
    </recommendedName>
</protein>
<evidence type="ECO:0000313" key="3">
    <source>
        <dbReference type="Proteomes" id="UP000754226"/>
    </source>
</evidence>
<keyword evidence="1" id="KW-0732">Signal</keyword>
<accession>A0A943EFZ2</accession>
<organism evidence="2 3">
    <name type="scientific">Acidaminococcus intestini</name>
    <dbReference type="NCBI Taxonomy" id="187327"/>
    <lineage>
        <taxon>Bacteria</taxon>
        <taxon>Bacillati</taxon>
        <taxon>Bacillota</taxon>
        <taxon>Negativicutes</taxon>
        <taxon>Acidaminococcales</taxon>
        <taxon>Acidaminococcaceae</taxon>
        <taxon>Acidaminococcus</taxon>
    </lineage>
</organism>
<sequence>MNKKILALSLVLCASVSAAALPVSAEVETKSAAIANIDMSWPYIKADNKAATKAINSDLRVYMDDFRYDYMYRKFLSGRTWFETAYEDKDIASVVLYDLRNDGKTNTTTVHAINYDLKTGQRIPLAKVCRMTVDDLVKKADANFYRDGYIRITPKKMPTRVPEDFVFNQNGGITIYFQVGEVGDLLDGNVTARFTPEEIREINAQHPLH</sequence>